<protein>
    <submittedName>
        <fullName evidence="1">Uncharacterized protein</fullName>
    </submittedName>
</protein>
<name>A0A382QAI1_9ZZZZ</name>
<sequence>MSSLEMLFKKLDEEIVLLDGAMGTMIQ</sequence>
<evidence type="ECO:0000313" key="1">
    <source>
        <dbReference type="EMBL" id="SVC81231.1"/>
    </source>
</evidence>
<accession>A0A382QAI1</accession>
<gene>
    <name evidence="1" type="ORF">METZ01_LOCUS334085</name>
</gene>
<dbReference type="EMBL" id="UINC01112350">
    <property type="protein sequence ID" value="SVC81231.1"/>
    <property type="molecule type" value="Genomic_DNA"/>
</dbReference>
<reference evidence="1" key="1">
    <citation type="submission" date="2018-05" db="EMBL/GenBank/DDBJ databases">
        <authorList>
            <person name="Lanie J.A."/>
            <person name="Ng W.-L."/>
            <person name="Kazmierczak K.M."/>
            <person name="Andrzejewski T.M."/>
            <person name="Davidsen T.M."/>
            <person name="Wayne K.J."/>
            <person name="Tettelin H."/>
            <person name="Glass J.I."/>
            <person name="Rusch D."/>
            <person name="Podicherti R."/>
            <person name="Tsui H.-C.T."/>
            <person name="Winkler M.E."/>
        </authorList>
    </citation>
    <scope>NUCLEOTIDE SEQUENCE</scope>
</reference>
<organism evidence="1">
    <name type="scientific">marine metagenome</name>
    <dbReference type="NCBI Taxonomy" id="408172"/>
    <lineage>
        <taxon>unclassified sequences</taxon>
        <taxon>metagenomes</taxon>
        <taxon>ecological metagenomes</taxon>
    </lineage>
</organism>
<proteinExistence type="predicted"/>
<dbReference type="AlphaFoldDB" id="A0A382QAI1"/>